<dbReference type="CDD" id="cd06225">
    <property type="entry name" value="HAMP"/>
    <property type="match status" value="1"/>
</dbReference>
<keyword evidence="4" id="KW-0812">Transmembrane</keyword>
<evidence type="ECO:0000259" key="7">
    <source>
        <dbReference type="PROSITE" id="PS50885"/>
    </source>
</evidence>
<feature type="domain" description="HAMP" evidence="7">
    <location>
        <begin position="660"/>
        <end position="711"/>
    </location>
</feature>
<dbReference type="PROSITE" id="PS50046">
    <property type="entry name" value="PHYTOCHROME_2"/>
    <property type="match status" value="1"/>
</dbReference>
<dbReference type="PANTHER" id="PTHR32089:SF114">
    <property type="entry name" value="METHYL-ACCEPTING CHEMOTAXIS PROTEIN MCPB"/>
    <property type="match status" value="1"/>
</dbReference>
<dbReference type="PANTHER" id="PTHR32089">
    <property type="entry name" value="METHYL-ACCEPTING CHEMOTAXIS PROTEIN MCPB"/>
    <property type="match status" value="1"/>
</dbReference>
<dbReference type="SUPFAM" id="SSF55781">
    <property type="entry name" value="GAF domain-like"/>
    <property type="match status" value="1"/>
</dbReference>
<dbReference type="SMART" id="SM00283">
    <property type="entry name" value="MA"/>
    <property type="match status" value="1"/>
</dbReference>
<evidence type="ECO:0000313" key="9">
    <source>
        <dbReference type="Proteomes" id="UP000658514"/>
    </source>
</evidence>
<dbReference type="InterPro" id="IPR003018">
    <property type="entry name" value="GAF"/>
</dbReference>
<dbReference type="EMBL" id="JACJQH010000001">
    <property type="protein sequence ID" value="MBD2193995.1"/>
    <property type="molecule type" value="Genomic_DNA"/>
</dbReference>
<proteinExistence type="inferred from homology"/>
<dbReference type="Gene3D" id="1.10.287.950">
    <property type="entry name" value="Methyl-accepting chemotaxis protein"/>
    <property type="match status" value="1"/>
</dbReference>
<comment type="similarity">
    <text evidence="2">Belongs to the methyl-accepting chemotaxis (MCP) protein family.</text>
</comment>
<dbReference type="PROSITE" id="PS50111">
    <property type="entry name" value="CHEMOTAXIS_TRANSDUC_2"/>
    <property type="match status" value="1"/>
</dbReference>
<sequence length="989" mass="107341">MNNGLHPAKTGLVAQSQLSSFKPQLVEFKNNSNSGLFAPIKPKKANYQALIQSLSQRFANLSINHKQLIALTASQLIGIVGISVVGRSLISSGLQNISFDRAKSELAIADINYNTKINQMALGLRSQSENPTLVKAASLYSSGQTLSQDLQAEVKQILDSTSKVNKIEYVTLVGENFQIIGNANTNRNGEIFNPDNLVSDVLANPQTIKASRIINVAELSKELPVLPAGLNNENALIRYTVTPVKNPETNAVVGALIAGEIVNGKDQIVKDTLKATSGGYSAVYLRQPNGEFSLATSLDQGELPNINQAQSNVKLPQKDLALLAAAANAKGSPVTAKIKLGNQTYAMAAQAVPNKIIETDEQATNVFDEKPAAILVRGTPETAINQLLANSFWVEVIAVNLALVLVIFWTLILKRGVVKPIQQLEQTAHKFARGDRYARSEISSNDEVGQLANTFNRMADAMTAQAIRLENQAQLSQLVNDITARFRGSLNTAHILEIAVTSTREAIQADRVIVYSFDENWAGKIIAESVDSDWPSTLGKEIIDPCFANDYVEKYQNGRVQATENIYAAGLTDCHINQLEQFGVKANLVAPILLDNKLYGLLIAHQCSASRKWQELDIELLRQVAIPIGYALEQSYLLEQIDTARYHAETAAIEQRQYNEAVQQQILTLLKDIEGASQGDLTVRSEVTMGELGTVADFFNSIVESLRAIVTKVKTSAIQVNTAIGENEAAIHQLADTVIKQADDISLSLVSIDQMRDSIVTVADNAKQAAVFAHTASGAAQENGQAIDQAVQNIFKLRTTIGDTAKKVKRLGESSQQISQVVALINQIAMQTNFLAINAGLEATRSGVEGEGFAMIAEEVAALAARCSEATQEITQVVDKIQRETNEVVTAMELGTNQVVEGTNIVENAKNSLNQIIYVSQQIDDLVQSISLATESQVKTSQSVSKLMQDIYQVSNLTSTYSHQASQSLKQTVEISQELQATVETFKVN</sequence>
<comment type="caution">
    <text evidence="8">The sequence shown here is derived from an EMBL/GenBank/DDBJ whole genome shotgun (WGS) entry which is preliminary data.</text>
</comment>
<evidence type="ECO:0000256" key="1">
    <source>
        <dbReference type="ARBA" id="ARBA00023224"/>
    </source>
</evidence>
<dbReference type="PROSITE" id="PS50885">
    <property type="entry name" value="HAMP"/>
    <property type="match status" value="2"/>
</dbReference>
<evidence type="ECO:0000256" key="3">
    <source>
        <dbReference type="PROSITE-ProRule" id="PRU00284"/>
    </source>
</evidence>
<dbReference type="CDD" id="cd11386">
    <property type="entry name" value="MCP_signal"/>
    <property type="match status" value="1"/>
</dbReference>
<dbReference type="Gene3D" id="3.30.450.40">
    <property type="match status" value="2"/>
</dbReference>
<protein>
    <submittedName>
        <fullName evidence="8">GAF domain-containing protein</fullName>
    </submittedName>
</protein>
<dbReference type="Pfam" id="PF01590">
    <property type="entry name" value="GAF"/>
    <property type="match status" value="1"/>
</dbReference>
<feature type="domain" description="Methyl-accepting transducer" evidence="6">
    <location>
        <begin position="716"/>
        <end position="952"/>
    </location>
</feature>
<reference evidence="8 9" key="1">
    <citation type="journal article" date="2020" name="ISME J.">
        <title>Comparative genomics reveals insights into cyanobacterial evolution and habitat adaptation.</title>
        <authorList>
            <person name="Chen M.Y."/>
            <person name="Teng W.K."/>
            <person name="Zhao L."/>
            <person name="Hu C.X."/>
            <person name="Zhou Y.K."/>
            <person name="Han B.P."/>
            <person name="Song L.R."/>
            <person name="Shu W.S."/>
        </authorList>
    </citation>
    <scope>NUCLEOTIDE SEQUENCE [LARGE SCALE GENOMIC DNA]</scope>
    <source>
        <strain evidence="8 9">FACHB-288</strain>
    </source>
</reference>
<organism evidence="8 9">
    <name type="scientific">Calothrix parietina FACHB-288</name>
    <dbReference type="NCBI Taxonomy" id="2692896"/>
    <lineage>
        <taxon>Bacteria</taxon>
        <taxon>Bacillati</taxon>
        <taxon>Cyanobacteriota</taxon>
        <taxon>Cyanophyceae</taxon>
        <taxon>Nostocales</taxon>
        <taxon>Calotrichaceae</taxon>
        <taxon>Calothrix</taxon>
    </lineage>
</organism>
<dbReference type="InterPro" id="IPR016132">
    <property type="entry name" value="Phyto_chromo_attachment"/>
</dbReference>
<gene>
    <name evidence="8" type="ORF">H6G24_00605</name>
</gene>
<feature type="domain" description="Phytochrome chromophore attachment site" evidence="5">
    <location>
        <begin position="491"/>
        <end position="627"/>
    </location>
</feature>
<dbReference type="RefSeq" id="WP_190538364.1">
    <property type="nucleotide sequence ID" value="NZ_CAWPNO010000001.1"/>
</dbReference>
<evidence type="ECO:0000313" key="8">
    <source>
        <dbReference type="EMBL" id="MBD2193995.1"/>
    </source>
</evidence>
<dbReference type="SMART" id="SM00304">
    <property type="entry name" value="HAMP"/>
    <property type="match status" value="2"/>
</dbReference>
<keyword evidence="9" id="KW-1185">Reference proteome</keyword>
<dbReference type="InterPro" id="IPR029016">
    <property type="entry name" value="GAF-like_dom_sf"/>
</dbReference>
<dbReference type="InterPro" id="IPR004089">
    <property type="entry name" value="MCPsignal_dom"/>
</dbReference>
<feature type="domain" description="HAMP" evidence="7">
    <location>
        <begin position="415"/>
        <end position="467"/>
    </location>
</feature>
<accession>A0ABR8A3N3</accession>
<dbReference type="SUPFAM" id="SSF58104">
    <property type="entry name" value="Methyl-accepting chemotaxis protein (MCP) signaling domain"/>
    <property type="match status" value="1"/>
</dbReference>
<dbReference type="Gene3D" id="6.10.340.10">
    <property type="match status" value="1"/>
</dbReference>
<dbReference type="Proteomes" id="UP000658514">
    <property type="component" value="Unassembled WGS sequence"/>
</dbReference>
<keyword evidence="1 3" id="KW-0807">Transducer</keyword>
<feature type="transmembrane region" description="Helical" evidence="4">
    <location>
        <begin position="392"/>
        <end position="413"/>
    </location>
</feature>
<dbReference type="SMART" id="SM00065">
    <property type="entry name" value="GAF"/>
    <property type="match status" value="1"/>
</dbReference>
<dbReference type="InterPro" id="IPR003660">
    <property type="entry name" value="HAMP_dom"/>
</dbReference>
<keyword evidence="4" id="KW-0472">Membrane</keyword>
<dbReference type="SUPFAM" id="SSF158472">
    <property type="entry name" value="HAMP domain-like"/>
    <property type="match status" value="1"/>
</dbReference>
<evidence type="ECO:0000256" key="4">
    <source>
        <dbReference type="SAM" id="Phobius"/>
    </source>
</evidence>
<keyword evidence="4" id="KW-1133">Transmembrane helix</keyword>
<name>A0ABR8A3N3_9CYAN</name>
<evidence type="ECO:0000259" key="6">
    <source>
        <dbReference type="PROSITE" id="PS50111"/>
    </source>
</evidence>
<dbReference type="Pfam" id="PF00015">
    <property type="entry name" value="MCPsignal"/>
    <property type="match status" value="1"/>
</dbReference>
<dbReference type="Pfam" id="PF00672">
    <property type="entry name" value="HAMP"/>
    <property type="match status" value="1"/>
</dbReference>
<evidence type="ECO:0000259" key="5">
    <source>
        <dbReference type="PROSITE" id="PS50046"/>
    </source>
</evidence>
<evidence type="ECO:0000256" key="2">
    <source>
        <dbReference type="ARBA" id="ARBA00029447"/>
    </source>
</evidence>